<dbReference type="InterPro" id="IPR010775">
    <property type="entry name" value="DUF1365"/>
</dbReference>
<dbReference type="Proteomes" id="UP000025061">
    <property type="component" value="Unassembled WGS sequence"/>
</dbReference>
<proteinExistence type="predicted"/>
<reference evidence="1 2" key="1">
    <citation type="submission" date="2013-04" db="EMBL/GenBank/DDBJ databases">
        <title>Hyphomonas hirschiana VP5 Genome Sequencing.</title>
        <authorList>
            <person name="Lai Q."/>
            <person name="Shao Z."/>
        </authorList>
    </citation>
    <scope>NUCLEOTIDE SEQUENCE [LARGE SCALE GENOMIC DNA]</scope>
    <source>
        <strain evidence="1 2">VP5</strain>
    </source>
</reference>
<keyword evidence="2" id="KW-1185">Reference proteome</keyword>
<sequence length="269" mass="30391">MITPALRLWTGKTVHHRFSPFERRFAYNIFLIDLDIDRLAAADGVSTLFRINRPALFSFRPEDHGAKTEGAALRPWAEKMFGKAGVELSGGPIRLVTFPRHLFYKFAPISLWYGYGPNDDLRGIIYEVNNTFGEQHCYVAHANSTRSQHEADKSFHVSPFMDISGQYRFTLRAPDEKLMVTVENWENRERTHMANINALQLPATSASLLRQAVAHPLSSVGVMVGIHWQALKIWLKGAKYRRKPPLPAPALTIASTISDPVSIRRGEPV</sequence>
<dbReference type="RefSeq" id="WP_011646800.1">
    <property type="nucleotide sequence ID" value="NZ_ARYI01000005.1"/>
</dbReference>
<evidence type="ECO:0008006" key="3">
    <source>
        <dbReference type="Google" id="ProtNLM"/>
    </source>
</evidence>
<dbReference type="PANTHER" id="PTHR33973">
    <property type="entry name" value="OS07G0153300 PROTEIN"/>
    <property type="match status" value="1"/>
</dbReference>
<comment type="caution">
    <text evidence="1">The sequence shown here is derived from an EMBL/GenBank/DDBJ whole genome shotgun (WGS) entry which is preliminary data.</text>
</comment>
<name>A0A059FWX9_9PROT</name>
<dbReference type="AlphaFoldDB" id="A0A059FWX9"/>
<accession>A0A059FWX9</accession>
<gene>
    <name evidence="1" type="ORF">HHI_07557</name>
</gene>
<protein>
    <recommendedName>
        <fullName evidence="3">DUF1365 domain-containing protein</fullName>
    </recommendedName>
</protein>
<dbReference type="EMBL" id="ARYI01000005">
    <property type="protein sequence ID" value="KCZ95087.1"/>
    <property type="molecule type" value="Genomic_DNA"/>
</dbReference>
<evidence type="ECO:0000313" key="1">
    <source>
        <dbReference type="EMBL" id="KCZ95087.1"/>
    </source>
</evidence>
<evidence type="ECO:0000313" key="2">
    <source>
        <dbReference type="Proteomes" id="UP000025061"/>
    </source>
</evidence>
<dbReference type="Pfam" id="PF07103">
    <property type="entry name" value="DUF1365"/>
    <property type="match status" value="1"/>
</dbReference>
<organism evidence="1 2">
    <name type="scientific">Hyphomonas hirschiana VP5</name>
    <dbReference type="NCBI Taxonomy" id="1280951"/>
    <lineage>
        <taxon>Bacteria</taxon>
        <taxon>Pseudomonadati</taxon>
        <taxon>Pseudomonadota</taxon>
        <taxon>Alphaproteobacteria</taxon>
        <taxon>Hyphomonadales</taxon>
        <taxon>Hyphomonadaceae</taxon>
        <taxon>Hyphomonas</taxon>
    </lineage>
</organism>
<dbReference type="PANTHER" id="PTHR33973:SF4">
    <property type="entry name" value="OS07G0153300 PROTEIN"/>
    <property type="match status" value="1"/>
</dbReference>
<dbReference type="PATRIC" id="fig|1280951.3.peg.1529"/>